<accession>A0A5N5FRI2</accession>
<feature type="compositionally biased region" description="Basic and acidic residues" evidence="1">
    <location>
        <begin position="30"/>
        <end position="43"/>
    </location>
</feature>
<evidence type="ECO:0000313" key="2">
    <source>
        <dbReference type="EMBL" id="KAB2605603.1"/>
    </source>
</evidence>
<gene>
    <name evidence="2" type="ORF">D8674_005320</name>
</gene>
<proteinExistence type="predicted"/>
<evidence type="ECO:0000256" key="1">
    <source>
        <dbReference type="SAM" id="MobiDB-lite"/>
    </source>
</evidence>
<feature type="region of interest" description="Disordered" evidence="1">
    <location>
        <begin position="30"/>
        <end position="51"/>
    </location>
</feature>
<reference evidence="2 3" key="1">
    <citation type="submission" date="2019-09" db="EMBL/GenBank/DDBJ databases">
        <authorList>
            <person name="Ou C."/>
        </authorList>
    </citation>
    <scope>NUCLEOTIDE SEQUENCE [LARGE SCALE GENOMIC DNA]</scope>
    <source>
        <strain evidence="2">S2</strain>
        <tissue evidence="2">Leaf</tissue>
    </source>
</reference>
<keyword evidence="3" id="KW-1185">Reference proteome</keyword>
<comment type="caution">
    <text evidence="2">The sequence shown here is derived from an EMBL/GenBank/DDBJ whole genome shotgun (WGS) entry which is preliminary data.</text>
</comment>
<dbReference type="EMBL" id="SMOL01000559">
    <property type="protein sequence ID" value="KAB2605603.1"/>
    <property type="molecule type" value="Genomic_DNA"/>
</dbReference>
<organism evidence="2 3">
    <name type="scientific">Pyrus ussuriensis x Pyrus communis</name>
    <dbReference type="NCBI Taxonomy" id="2448454"/>
    <lineage>
        <taxon>Eukaryota</taxon>
        <taxon>Viridiplantae</taxon>
        <taxon>Streptophyta</taxon>
        <taxon>Embryophyta</taxon>
        <taxon>Tracheophyta</taxon>
        <taxon>Spermatophyta</taxon>
        <taxon>Magnoliopsida</taxon>
        <taxon>eudicotyledons</taxon>
        <taxon>Gunneridae</taxon>
        <taxon>Pentapetalae</taxon>
        <taxon>rosids</taxon>
        <taxon>fabids</taxon>
        <taxon>Rosales</taxon>
        <taxon>Rosaceae</taxon>
        <taxon>Amygdaloideae</taxon>
        <taxon>Maleae</taxon>
        <taxon>Pyrus</taxon>
    </lineage>
</organism>
<protein>
    <submittedName>
        <fullName evidence="2">Uncharacterized protein</fullName>
    </submittedName>
</protein>
<dbReference type="AlphaFoldDB" id="A0A5N5FRI2"/>
<name>A0A5N5FRI2_9ROSA</name>
<dbReference type="Proteomes" id="UP000327157">
    <property type="component" value="Chromosome 11"/>
</dbReference>
<dbReference type="OrthoDB" id="1162579at2759"/>
<reference evidence="3" key="2">
    <citation type="submission" date="2019-10" db="EMBL/GenBank/DDBJ databases">
        <title>A de novo genome assembly of a pear dwarfing rootstock.</title>
        <authorList>
            <person name="Wang F."/>
            <person name="Wang J."/>
            <person name="Li S."/>
            <person name="Zhang Y."/>
            <person name="Fang M."/>
            <person name="Ma L."/>
            <person name="Zhao Y."/>
            <person name="Jiang S."/>
        </authorList>
    </citation>
    <scope>NUCLEOTIDE SEQUENCE [LARGE SCALE GENOMIC DNA]</scope>
</reference>
<reference evidence="2 3" key="3">
    <citation type="submission" date="2019-11" db="EMBL/GenBank/DDBJ databases">
        <title>A de novo genome assembly of a pear dwarfing rootstock.</title>
        <authorList>
            <person name="Wang F."/>
            <person name="Wang J."/>
            <person name="Li S."/>
            <person name="Zhang Y."/>
            <person name="Fang M."/>
            <person name="Ma L."/>
            <person name="Zhao Y."/>
            <person name="Jiang S."/>
        </authorList>
    </citation>
    <scope>NUCLEOTIDE SEQUENCE [LARGE SCALE GENOMIC DNA]</scope>
    <source>
        <strain evidence="2">S2</strain>
        <tissue evidence="2">Leaf</tissue>
    </source>
</reference>
<evidence type="ECO:0000313" key="3">
    <source>
        <dbReference type="Proteomes" id="UP000327157"/>
    </source>
</evidence>
<sequence>MAVTLRKRALANISQSLSKEACFCTSYERVQDPRNRPPTEAGRHGAKTTRKVTDTLVAEANENVVDTAEYRTIEDLSTFADQNDHHQKYHI</sequence>